<evidence type="ECO:0000256" key="4">
    <source>
        <dbReference type="ARBA" id="ARBA00022801"/>
    </source>
</evidence>
<keyword evidence="10" id="KW-1185">Reference proteome</keyword>
<evidence type="ECO:0000256" key="6">
    <source>
        <dbReference type="ARBA" id="ARBA00023136"/>
    </source>
</evidence>
<dbReference type="RefSeq" id="WP_006499975.1">
    <property type="nucleotide sequence ID" value="NZ_CP011013.1"/>
</dbReference>
<dbReference type="STRING" id="1130798.LBLM1_03205"/>
<dbReference type="InterPro" id="IPR050925">
    <property type="entry name" value="Rhomboid_protease_S54"/>
</dbReference>
<evidence type="ECO:0000256" key="3">
    <source>
        <dbReference type="ARBA" id="ARBA00022692"/>
    </source>
</evidence>
<dbReference type="GO" id="GO:0004252">
    <property type="term" value="F:serine-type endopeptidase activity"/>
    <property type="evidence" value="ECO:0007669"/>
    <property type="project" value="InterPro"/>
</dbReference>
<dbReference type="HOGENOM" id="CLU_055068_3_2_9"/>
<gene>
    <name evidence="9" type="ORF">LBLM1_03205</name>
</gene>
<protein>
    <submittedName>
        <fullName evidence="9">Transporter</fullName>
    </submittedName>
</protein>
<name>A0A0D4CJ81_LIMMU</name>
<keyword evidence="5 7" id="KW-1133">Transmembrane helix</keyword>
<evidence type="ECO:0000256" key="5">
    <source>
        <dbReference type="ARBA" id="ARBA00022989"/>
    </source>
</evidence>
<keyword evidence="4" id="KW-0378">Hydrolase</keyword>
<evidence type="ECO:0000259" key="8">
    <source>
        <dbReference type="Pfam" id="PF01694"/>
    </source>
</evidence>
<proteinExistence type="inferred from homology"/>
<feature type="domain" description="Peptidase S54 rhomboid" evidence="8">
    <location>
        <begin position="51"/>
        <end position="187"/>
    </location>
</feature>
<feature type="transmembrane region" description="Helical" evidence="7">
    <location>
        <begin position="53"/>
        <end position="80"/>
    </location>
</feature>
<evidence type="ECO:0000313" key="10">
    <source>
        <dbReference type="Proteomes" id="UP000003645"/>
    </source>
</evidence>
<feature type="transmembrane region" description="Helical" evidence="7">
    <location>
        <begin position="200"/>
        <end position="219"/>
    </location>
</feature>
<dbReference type="OrthoDB" id="9813074at2"/>
<evidence type="ECO:0000313" key="9">
    <source>
        <dbReference type="EMBL" id="AJT50173.1"/>
    </source>
</evidence>
<dbReference type="InterPro" id="IPR035952">
    <property type="entry name" value="Rhomboid-like_sf"/>
</dbReference>
<dbReference type="Pfam" id="PF01694">
    <property type="entry name" value="Rhomboid"/>
    <property type="match status" value="1"/>
</dbReference>
<evidence type="ECO:0000256" key="7">
    <source>
        <dbReference type="SAM" id="Phobius"/>
    </source>
</evidence>
<comment type="similarity">
    <text evidence="2">Belongs to the peptidase S54 family.</text>
</comment>
<dbReference type="InterPro" id="IPR022764">
    <property type="entry name" value="Peptidase_S54_rhomboid_dom"/>
</dbReference>
<dbReference type="KEGG" id="lmu:LBLM1_03205"/>
<reference evidence="9 10" key="1">
    <citation type="journal article" date="2012" name="J. Bacteriol.">
        <title>Genome sequence of Lactobacillus mucosae LM1, isolated from piglet feces.</title>
        <authorList>
            <person name="Lee J.H."/>
            <person name="Valeriano V.D."/>
            <person name="Shin Y.R."/>
            <person name="Chae J.P."/>
            <person name="Kim G.B."/>
            <person name="Ham J.S."/>
            <person name="Chun J."/>
            <person name="Kang D.K."/>
        </authorList>
    </citation>
    <scope>NUCLEOTIDE SEQUENCE [LARGE SCALE GENOMIC DNA]</scope>
    <source>
        <strain evidence="9 10">LM1</strain>
    </source>
</reference>
<comment type="subcellular location">
    <subcellularLocation>
        <location evidence="1">Membrane</location>
        <topology evidence="1">Multi-pass membrane protein</topology>
    </subcellularLocation>
</comment>
<dbReference type="EMBL" id="CP011013">
    <property type="protein sequence ID" value="AJT50173.1"/>
    <property type="molecule type" value="Genomic_DNA"/>
</dbReference>
<feature type="transmembrane region" description="Helical" evidence="7">
    <location>
        <begin position="12"/>
        <end position="33"/>
    </location>
</feature>
<sequence>MKEAWQKAPLTSLIILIQVIIFILMTLAGGSTNSQVLIEFGARYTPLIKAGEWWRLITPGFVHIGLTHLVVNSVTLYFIGMYIENLFGHWRFLAIYLVSTLMGNLASAVFLPQSISAGASTGIFGLFGAFLMLGLAFWDEPAIHSLAHQFLILVLLNLGTDILVPGIDLAGHLGGLLGGFFMAAVVGAPRLGRMDLLKRFLSGTILIVTITVFLEMGLLK</sequence>
<evidence type="ECO:0000256" key="1">
    <source>
        <dbReference type="ARBA" id="ARBA00004141"/>
    </source>
</evidence>
<keyword evidence="3 7" id="KW-0812">Transmembrane</keyword>
<dbReference type="PANTHER" id="PTHR43731:SF14">
    <property type="entry name" value="PRESENILIN-ASSOCIATED RHOMBOID-LIKE PROTEIN, MITOCHONDRIAL"/>
    <property type="match status" value="1"/>
</dbReference>
<dbReference type="GeneID" id="57114559"/>
<accession>A0A0D4CJ81</accession>
<dbReference type="Gene3D" id="1.20.1540.10">
    <property type="entry name" value="Rhomboid-like"/>
    <property type="match status" value="1"/>
</dbReference>
<dbReference type="PANTHER" id="PTHR43731">
    <property type="entry name" value="RHOMBOID PROTEASE"/>
    <property type="match status" value="1"/>
</dbReference>
<keyword evidence="6 7" id="KW-0472">Membrane</keyword>
<evidence type="ECO:0000256" key="2">
    <source>
        <dbReference type="ARBA" id="ARBA00009045"/>
    </source>
</evidence>
<dbReference type="AlphaFoldDB" id="A0A0D4CJ81"/>
<dbReference type="SUPFAM" id="SSF144091">
    <property type="entry name" value="Rhomboid-like"/>
    <property type="match status" value="1"/>
</dbReference>
<dbReference type="GO" id="GO:0016020">
    <property type="term" value="C:membrane"/>
    <property type="evidence" value="ECO:0007669"/>
    <property type="project" value="UniProtKB-SubCell"/>
</dbReference>
<dbReference type="Proteomes" id="UP000003645">
    <property type="component" value="Chromosome"/>
</dbReference>
<feature type="transmembrane region" description="Helical" evidence="7">
    <location>
        <begin position="169"/>
        <end position="188"/>
    </location>
</feature>
<organism evidence="9 10">
    <name type="scientific">Limosilactobacillus mucosae LM1</name>
    <dbReference type="NCBI Taxonomy" id="1130798"/>
    <lineage>
        <taxon>Bacteria</taxon>
        <taxon>Bacillati</taxon>
        <taxon>Bacillota</taxon>
        <taxon>Bacilli</taxon>
        <taxon>Lactobacillales</taxon>
        <taxon>Lactobacillaceae</taxon>
        <taxon>Limosilactobacillus</taxon>
    </lineage>
</organism>
<feature type="transmembrane region" description="Helical" evidence="7">
    <location>
        <begin position="145"/>
        <end position="163"/>
    </location>
</feature>
<feature type="transmembrane region" description="Helical" evidence="7">
    <location>
        <begin position="92"/>
        <end position="111"/>
    </location>
</feature>
<feature type="transmembrane region" description="Helical" evidence="7">
    <location>
        <begin position="117"/>
        <end position="138"/>
    </location>
</feature>